<gene>
    <name evidence="2" type="ORF">OCTVUL_1B017753</name>
</gene>
<dbReference type="Proteomes" id="UP001162480">
    <property type="component" value="Chromosome 1"/>
</dbReference>
<evidence type="ECO:0000313" key="2">
    <source>
        <dbReference type="EMBL" id="CAI9715415.1"/>
    </source>
</evidence>
<protein>
    <submittedName>
        <fullName evidence="2">Uncharacterized protein</fullName>
    </submittedName>
</protein>
<organism evidence="2 3">
    <name type="scientific">Octopus vulgaris</name>
    <name type="common">Common octopus</name>
    <dbReference type="NCBI Taxonomy" id="6645"/>
    <lineage>
        <taxon>Eukaryota</taxon>
        <taxon>Metazoa</taxon>
        <taxon>Spiralia</taxon>
        <taxon>Lophotrochozoa</taxon>
        <taxon>Mollusca</taxon>
        <taxon>Cephalopoda</taxon>
        <taxon>Coleoidea</taxon>
        <taxon>Octopodiformes</taxon>
        <taxon>Octopoda</taxon>
        <taxon>Incirrata</taxon>
        <taxon>Octopodidae</taxon>
        <taxon>Octopus</taxon>
    </lineage>
</organism>
<dbReference type="EMBL" id="OX597814">
    <property type="protein sequence ID" value="CAI9715415.1"/>
    <property type="molecule type" value="Genomic_DNA"/>
</dbReference>
<name>A0AA36EXC2_OCTVU</name>
<keyword evidence="1" id="KW-0732">Signal</keyword>
<evidence type="ECO:0000256" key="1">
    <source>
        <dbReference type="SAM" id="SignalP"/>
    </source>
</evidence>
<keyword evidence="3" id="KW-1185">Reference proteome</keyword>
<sequence>MRLESSVYFALLTLGLPNTAADRGGLSTTALVRANISSLGQAPIPIVSEHVALSPFSTPQISTPDAGLKRLHDRVNAKLIEGNVSEAVRVVTSHNTVLYPTEVVLAVLRLKHPELPADLRPISPPDIREIHPLCPEERSRFVEATRKVLAARQNKYQFVINHKRHISRCIVLVQYSNRI</sequence>
<accession>A0AA36EXC2</accession>
<dbReference type="AlphaFoldDB" id="A0AA36EXC2"/>
<feature type="signal peptide" evidence="1">
    <location>
        <begin position="1"/>
        <end position="21"/>
    </location>
</feature>
<feature type="chain" id="PRO_5041202188" evidence="1">
    <location>
        <begin position="22"/>
        <end position="179"/>
    </location>
</feature>
<proteinExistence type="predicted"/>
<reference evidence="2" key="1">
    <citation type="submission" date="2023-08" db="EMBL/GenBank/DDBJ databases">
        <authorList>
            <person name="Alioto T."/>
            <person name="Alioto T."/>
            <person name="Gomez Garrido J."/>
        </authorList>
    </citation>
    <scope>NUCLEOTIDE SEQUENCE</scope>
</reference>
<evidence type="ECO:0000313" key="3">
    <source>
        <dbReference type="Proteomes" id="UP001162480"/>
    </source>
</evidence>